<reference evidence="2 3" key="1">
    <citation type="journal article" date="2014" name="PLoS ONE">
        <title>Grimontia indica AK16(T), sp. nov., Isolated from a Seawater Sample Reports the Presence of Pathogenic Genes Similar to Vibrio Genus.</title>
        <authorList>
            <person name="Singh A."/>
            <person name="Vaidya B."/>
            <person name="Khatri I."/>
            <person name="Srinivas T.N."/>
            <person name="Subramanian S."/>
            <person name="Korpole S."/>
            <person name="Pinnaka A.K."/>
        </authorList>
    </citation>
    <scope>NUCLEOTIDE SEQUENCE [LARGE SCALE GENOMIC DNA]</scope>
    <source>
        <strain evidence="2 3">AK16</strain>
    </source>
</reference>
<evidence type="ECO:0000313" key="2">
    <source>
        <dbReference type="EMBL" id="EOD81233.1"/>
    </source>
</evidence>
<proteinExistence type="predicted"/>
<dbReference type="SUPFAM" id="SSF51182">
    <property type="entry name" value="RmlC-like cupins"/>
    <property type="match status" value="1"/>
</dbReference>
<keyword evidence="3" id="KW-1185">Reference proteome</keyword>
<organism evidence="2 3">
    <name type="scientific">Grimontia indica</name>
    <dbReference type="NCBI Taxonomy" id="1056512"/>
    <lineage>
        <taxon>Bacteria</taxon>
        <taxon>Pseudomonadati</taxon>
        <taxon>Pseudomonadota</taxon>
        <taxon>Gammaproteobacteria</taxon>
        <taxon>Vibrionales</taxon>
        <taxon>Vibrionaceae</taxon>
        <taxon>Grimontia</taxon>
    </lineage>
</organism>
<dbReference type="AlphaFoldDB" id="R1GYE4"/>
<dbReference type="Proteomes" id="UP000011223">
    <property type="component" value="Unassembled WGS sequence"/>
</dbReference>
<dbReference type="CDD" id="cd06981">
    <property type="entry name" value="cupin_reut_a1446"/>
    <property type="match status" value="1"/>
</dbReference>
<dbReference type="Gene3D" id="2.60.120.10">
    <property type="entry name" value="Jelly Rolls"/>
    <property type="match status" value="1"/>
</dbReference>
<dbReference type="InterPro" id="IPR014710">
    <property type="entry name" value="RmlC-like_jellyroll"/>
</dbReference>
<dbReference type="eggNOG" id="COG1917">
    <property type="taxonomic scope" value="Bacteria"/>
</dbReference>
<dbReference type="Pfam" id="PF07883">
    <property type="entry name" value="Cupin_2"/>
    <property type="match status" value="1"/>
</dbReference>
<name>R1GYE4_9GAMM</name>
<accession>R1GYE4</accession>
<evidence type="ECO:0000259" key="1">
    <source>
        <dbReference type="Pfam" id="PF07883"/>
    </source>
</evidence>
<dbReference type="RefSeq" id="WP_002535860.1">
    <property type="nucleotide sequence ID" value="NZ_ANFM02000006.1"/>
</dbReference>
<dbReference type="InterPro" id="IPR011051">
    <property type="entry name" value="RmlC_Cupin_sf"/>
</dbReference>
<feature type="domain" description="Cupin type-2" evidence="1">
    <location>
        <begin position="53"/>
        <end position="110"/>
    </location>
</feature>
<protein>
    <recommendedName>
        <fullName evidence="1">Cupin type-2 domain-containing protein</fullName>
    </recommendedName>
</protein>
<comment type="caution">
    <text evidence="2">The sequence shown here is derived from an EMBL/GenBank/DDBJ whole genome shotgun (WGS) entry which is preliminary data.</text>
</comment>
<dbReference type="InterPro" id="IPR013096">
    <property type="entry name" value="Cupin_2"/>
</dbReference>
<sequence length="117" mass="13392">MGSEKMFKQGNLFKSLPNARINEVFEDLVKHPFVRIERIVSRGQTSPETGWYDQDENEWVVVLQGSAELTFESGEVMPLQAGDHVNIPARTKHKVSWTEPEKETVWLAVFYPSVDAE</sequence>
<gene>
    <name evidence="2" type="ORF">D515_04134</name>
</gene>
<evidence type="ECO:0000313" key="3">
    <source>
        <dbReference type="Proteomes" id="UP000011223"/>
    </source>
</evidence>
<dbReference type="EMBL" id="ANFM02000006">
    <property type="protein sequence ID" value="EOD81233.1"/>
    <property type="molecule type" value="Genomic_DNA"/>
</dbReference>